<dbReference type="RefSeq" id="WP_265998192.1">
    <property type="nucleotide sequence ID" value="NZ_JAPJDN010000014.1"/>
</dbReference>
<dbReference type="EMBL" id="JAPJDO010000014">
    <property type="protein sequence ID" value="MCX2938454.1"/>
    <property type="molecule type" value="Genomic_DNA"/>
</dbReference>
<dbReference type="InterPro" id="IPR036913">
    <property type="entry name" value="YegP-like_sf"/>
</dbReference>
<dbReference type="InterPro" id="IPR051141">
    <property type="entry name" value="UPF0339_domain"/>
</dbReference>
<protein>
    <submittedName>
        <fullName evidence="2">DUF1508 domain-containing protein</fullName>
    </submittedName>
</protein>
<dbReference type="PANTHER" id="PTHR40606">
    <property type="match status" value="1"/>
</dbReference>
<proteinExistence type="predicted"/>
<dbReference type="SUPFAM" id="SSF160113">
    <property type="entry name" value="YegP-like"/>
    <property type="match status" value="1"/>
</dbReference>
<feature type="domain" description="DUF1508" evidence="1">
    <location>
        <begin position="10"/>
        <end position="57"/>
    </location>
</feature>
<evidence type="ECO:0000313" key="2">
    <source>
        <dbReference type="EMBL" id="MCX2938454.1"/>
    </source>
</evidence>
<dbReference type="Gene3D" id="2.30.29.80">
    <property type="match status" value="1"/>
</dbReference>
<sequence>MAGKFEITEDAEGRFRFWLKAGNGAIIATSEDYESKAGVKNAIASVRKHAPDAEVVDLSDHAN</sequence>
<evidence type="ECO:0000313" key="3">
    <source>
        <dbReference type="Proteomes" id="UP001300745"/>
    </source>
</evidence>
<comment type="caution">
    <text evidence="2">The sequence shown here is derived from an EMBL/GenBank/DDBJ whole genome shotgun (WGS) entry which is preliminary data.</text>
</comment>
<accession>A0ABT3SH20</accession>
<keyword evidence="3" id="KW-1185">Reference proteome</keyword>
<dbReference type="Pfam" id="PF07411">
    <property type="entry name" value="DUF1508"/>
    <property type="match status" value="1"/>
</dbReference>
<dbReference type="Proteomes" id="UP001300745">
    <property type="component" value="Unassembled WGS sequence"/>
</dbReference>
<dbReference type="InterPro" id="IPR010879">
    <property type="entry name" value="DUF1508"/>
</dbReference>
<dbReference type="PANTHER" id="PTHR40606:SF1">
    <property type="entry name" value="UPF0339 PROTEIN YEGP"/>
    <property type="match status" value="1"/>
</dbReference>
<gene>
    <name evidence="2" type="ORF">ORI27_17255</name>
</gene>
<evidence type="ECO:0000259" key="1">
    <source>
        <dbReference type="Pfam" id="PF07411"/>
    </source>
</evidence>
<name>A0ABT3SH20_9MYCO</name>
<organism evidence="2 3">
    <name type="scientific">Mycobacterium pinniadriaticum</name>
    <dbReference type="NCBI Taxonomy" id="2994102"/>
    <lineage>
        <taxon>Bacteria</taxon>
        <taxon>Bacillati</taxon>
        <taxon>Actinomycetota</taxon>
        <taxon>Actinomycetes</taxon>
        <taxon>Mycobacteriales</taxon>
        <taxon>Mycobacteriaceae</taxon>
        <taxon>Mycobacterium</taxon>
    </lineage>
</organism>
<reference evidence="2 3" key="1">
    <citation type="submission" date="2022-11" db="EMBL/GenBank/DDBJ databases">
        <title>Mycobacterium sp. nov.</title>
        <authorList>
            <person name="Papic B."/>
            <person name="Spicic S."/>
            <person name="Duvnjak S."/>
        </authorList>
    </citation>
    <scope>NUCLEOTIDE SEQUENCE [LARGE SCALE GENOMIC DNA]</scope>
    <source>
        <strain evidence="2 3">CVI_P4</strain>
    </source>
</reference>